<dbReference type="InterPro" id="IPR036188">
    <property type="entry name" value="FAD/NAD-bd_sf"/>
</dbReference>
<proteinExistence type="inferred from homology"/>
<dbReference type="Proteomes" id="UP001164286">
    <property type="component" value="Unassembled WGS sequence"/>
</dbReference>
<protein>
    <recommendedName>
        <fullName evidence="8">L-2-hydroxyglutarate dehydrogenase, mitochondrial</fullName>
        <ecNumber evidence="7">1.1.99.2</ecNumber>
    </recommendedName>
</protein>
<evidence type="ECO:0000256" key="3">
    <source>
        <dbReference type="ARBA" id="ARBA00022827"/>
    </source>
</evidence>
<evidence type="ECO:0000256" key="4">
    <source>
        <dbReference type="ARBA" id="ARBA00023002"/>
    </source>
</evidence>
<feature type="domain" description="FAD dependent oxidoreductase" evidence="9">
    <location>
        <begin position="21"/>
        <end position="438"/>
    </location>
</feature>
<evidence type="ECO:0000256" key="5">
    <source>
        <dbReference type="ARBA" id="ARBA00036066"/>
    </source>
</evidence>
<dbReference type="InterPro" id="IPR006076">
    <property type="entry name" value="FAD-dep_OxRdtase"/>
</dbReference>
<dbReference type="GeneID" id="77732792"/>
<comment type="cofactor">
    <cofactor evidence="1">
        <name>FAD</name>
        <dbReference type="ChEBI" id="CHEBI:57692"/>
    </cofactor>
</comment>
<dbReference type="PANTHER" id="PTHR43104:SF4">
    <property type="entry name" value="L-2-HYDROXYGLUTARATE DEHYDROGENASE, MITOCHONDRIAL"/>
    <property type="match status" value="1"/>
</dbReference>
<dbReference type="PANTHER" id="PTHR43104">
    <property type="entry name" value="L-2-HYDROXYGLUTARATE DEHYDROGENASE, MITOCHONDRIAL"/>
    <property type="match status" value="1"/>
</dbReference>
<gene>
    <name evidence="10" type="ORF">MKK02DRAFT_45739</name>
</gene>
<keyword evidence="11" id="KW-1185">Reference proteome</keyword>
<keyword evidence="4" id="KW-0560">Oxidoreductase</keyword>
<comment type="similarity">
    <text evidence="6">Belongs to the L2HGDH family.</text>
</comment>
<evidence type="ECO:0000256" key="7">
    <source>
        <dbReference type="ARBA" id="ARBA00038878"/>
    </source>
</evidence>
<comment type="caution">
    <text evidence="10">The sequence shown here is derived from an EMBL/GenBank/DDBJ whole genome shotgun (WGS) entry which is preliminary data.</text>
</comment>
<evidence type="ECO:0000313" key="11">
    <source>
        <dbReference type="Proteomes" id="UP001164286"/>
    </source>
</evidence>
<dbReference type="Gene3D" id="3.30.9.10">
    <property type="entry name" value="D-Amino Acid Oxidase, subunit A, domain 2"/>
    <property type="match status" value="1"/>
</dbReference>
<evidence type="ECO:0000259" key="9">
    <source>
        <dbReference type="Pfam" id="PF01266"/>
    </source>
</evidence>
<reference evidence="10" key="1">
    <citation type="journal article" date="2022" name="G3 (Bethesda)">
        <title>High quality genome of the basidiomycete yeast Dioszegia hungarica PDD-24b-2 isolated from cloud water.</title>
        <authorList>
            <person name="Jarrige D."/>
            <person name="Haridas S."/>
            <person name="Bleykasten-Grosshans C."/>
            <person name="Joly M."/>
            <person name="Nadalig T."/>
            <person name="Sancelme M."/>
            <person name="Vuilleumier S."/>
            <person name="Grigoriev I.V."/>
            <person name="Amato P."/>
            <person name="Bringel F."/>
        </authorList>
    </citation>
    <scope>NUCLEOTIDE SEQUENCE</scope>
    <source>
        <strain evidence="10">PDD-24b-2</strain>
    </source>
</reference>
<evidence type="ECO:0000256" key="6">
    <source>
        <dbReference type="ARBA" id="ARBA00037941"/>
    </source>
</evidence>
<dbReference type="GO" id="GO:0047545">
    <property type="term" value="F:(S)-2-hydroxyglutarate dehydrogenase activity"/>
    <property type="evidence" value="ECO:0007669"/>
    <property type="project" value="UniProtKB-EC"/>
</dbReference>
<dbReference type="Gene3D" id="3.50.50.60">
    <property type="entry name" value="FAD/NAD(P)-binding domain"/>
    <property type="match status" value="1"/>
</dbReference>
<evidence type="ECO:0000256" key="1">
    <source>
        <dbReference type="ARBA" id="ARBA00001974"/>
    </source>
</evidence>
<dbReference type="EMBL" id="JAKWFO010000005">
    <property type="protein sequence ID" value="KAI9637029.1"/>
    <property type="molecule type" value="Genomic_DNA"/>
</dbReference>
<dbReference type="RefSeq" id="XP_052946806.1">
    <property type="nucleotide sequence ID" value="XM_053093587.1"/>
</dbReference>
<organism evidence="10 11">
    <name type="scientific">Dioszegia hungarica</name>
    <dbReference type="NCBI Taxonomy" id="4972"/>
    <lineage>
        <taxon>Eukaryota</taxon>
        <taxon>Fungi</taxon>
        <taxon>Dikarya</taxon>
        <taxon>Basidiomycota</taxon>
        <taxon>Agaricomycotina</taxon>
        <taxon>Tremellomycetes</taxon>
        <taxon>Tremellales</taxon>
        <taxon>Bulleribasidiaceae</taxon>
        <taxon>Dioszegia</taxon>
    </lineage>
</organism>
<dbReference type="Pfam" id="PF01266">
    <property type="entry name" value="DAO"/>
    <property type="match status" value="1"/>
</dbReference>
<keyword evidence="3" id="KW-0274">FAD</keyword>
<evidence type="ECO:0000313" key="10">
    <source>
        <dbReference type="EMBL" id="KAI9637029.1"/>
    </source>
</evidence>
<dbReference type="AlphaFoldDB" id="A0AA38HDQ6"/>
<evidence type="ECO:0000256" key="2">
    <source>
        <dbReference type="ARBA" id="ARBA00022630"/>
    </source>
</evidence>
<sequence>MSYAARMRQAYPFKAASTSVDHLVIGGGVLGLSAAAGLVNTAGRGRTTFLVEKRNQLWQNTSQRKTDVIQSGIYYPIGSLKSQLSIRGRHLLYDRCEALGIEHRKTQKLVVATSNSQIPYLDYLQGISVNERLRQGTGVQSSSQNDSSIPAYFLSGDDARDMEPDLSPAVNGAVIMTETGILDRRGLIQSLEKEVEEEEYLETPVGVGLGVGRRIRGKGDGRGHGMIVRGTRVVRIDADEKGGWVVQLESGWNGEEGVKGEIEAVRAQVVVNAAGVGGAELTEGVRSECGRVPEEVVRGGYLLYTGPGVENVSRIIHPCPTRHSDGVSARLSIDLDGIIHFGPDLSFLSPASQDPSDWPQPSESDLQAIGQAIQDYLPNIDPSLLQPGYSELRPAITHDGGIGDFMIRHTEDRTGLIELLGFDSPLTPALAVGELVVDKVKKEIWRGGRQVDELAKGWE</sequence>
<accession>A0AA38HDQ6</accession>
<name>A0AA38HDQ6_9TREE</name>
<comment type="catalytic activity">
    <reaction evidence="5">
        <text>(S)-2-hydroxyglutarate + A = 2-oxoglutarate + AH2</text>
        <dbReference type="Rhea" id="RHEA:21252"/>
        <dbReference type="ChEBI" id="CHEBI:13193"/>
        <dbReference type="ChEBI" id="CHEBI:16782"/>
        <dbReference type="ChEBI" id="CHEBI:16810"/>
        <dbReference type="ChEBI" id="CHEBI:17499"/>
        <dbReference type="EC" id="1.1.99.2"/>
    </reaction>
</comment>
<dbReference type="SUPFAM" id="SSF51905">
    <property type="entry name" value="FAD/NAD(P)-binding domain"/>
    <property type="match status" value="1"/>
</dbReference>
<evidence type="ECO:0000256" key="8">
    <source>
        <dbReference type="ARBA" id="ARBA00041137"/>
    </source>
</evidence>
<dbReference type="EC" id="1.1.99.2" evidence="7"/>
<keyword evidence="2" id="KW-0285">Flavoprotein</keyword>